<dbReference type="InterPro" id="IPR011032">
    <property type="entry name" value="GroES-like_sf"/>
</dbReference>
<dbReference type="InterPro" id="IPR013149">
    <property type="entry name" value="ADH-like_C"/>
</dbReference>
<dbReference type="InterPro" id="IPR020843">
    <property type="entry name" value="ER"/>
</dbReference>
<dbReference type="InterPro" id="IPR013154">
    <property type="entry name" value="ADH-like_N"/>
</dbReference>
<dbReference type="GO" id="GO:0008270">
    <property type="term" value="F:zinc ion binding"/>
    <property type="evidence" value="ECO:0007669"/>
    <property type="project" value="InterPro"/>
</dbReference>
<dbReference type="SMART" id="SM00829">
    <property type="entry name" value="PKS_ER"/>
    <property type="match status" value="1"/>
</dbReference>
<comment type="cofactor">
    <cofactor evidence="1 6">
        <name>Zn(2+)</name>
        <dbReference type="ChEBI" id="CHEBI:29105"/>
    </cofactor>
</comment>
<accession>A0A7G9S2C1</accession>
<dbReference type="PROSITE" id="PS00059">
    <property type="entry name" value="ADH_ZINC"/>
    <property type="match status" value="1"/>
</dbReference>
<keyword evidence="5" id="KW-0560">Oxidoreductase</keyword>
<evidence type="ECO:0000313" key="9">
    <source>
        <dbReference type="Proteomes" id="UP000515934"/>
    </source>
</evidence>
<dbReference type="SUPFAM" id="SSF50129">
    <property type="entry name" value="GroES-like"/>
    <property type="match status" value="1"/>
</dbReference>
<dbReference type="RefSeq" id="WP_187554467.1">
    <property type="nucleotide sequence ID" value="NZ_CP060716.1"/>
</dbReference>
<name>A0A7G9S2C1_9MICO</name>
<protein>
    <submittedName>
        <fullName evidence="8">Alcohol dehydrogenase catalytic domain-containing protein</fullName>
    </submittedName>
</protein>
<dbReference type="InterPro" id="IPR002328">
    <property type="entry name" value="ADH_Zn_CS"/>
</dbReference>
<gene>
    <name evidence="8" type="ORF">H9L06_06615</name>
</gene>
<dbReference type="Pfam" id="PF08240">
    <property type="entry name" value="ADH_N"/>
    <property type="match status" value="1"/>
</dbReference>
<proteinExistence type="inferred from homology"/>
<dbReference type="PANTHER" id="PTHR42813">
    <property type="entry name" value="ZINC-TYPE ALCOHOL DEHYDROGENASE-LIKE"/>
    <property type="match status" value="1"/>
</dbReference>
<dbReference type="Gene3D" id="3.90.180.10">
    <property type="entry name" value="Medium-chain alcohol dehydrogenases, catalytic domain"/>
    <property type="match status" value="1"/>
</dbReference>
<comment type="similarity">
    <text evidence="2 6">Belongs to the zinc-containing alcohol dehydrogenase family.</text>
</comment>
<keyword evidence="3 6" id="KW-0479">Metal-binding</keyword>
<organism evidence="8 9">
    <name type="scientific">Leucobacter denitrificans</name>
    <dbReference type="NCBI Taxonomy" id="683042"/>
    <lineage>
        <taxon>Bacteria</taxon>
        <taxon>Bacillati</taxon>
        <taxon>Actinomycetota</taxon>
        <taxon>Actinomycetes</taxon>
        <taxon>Micrococcales</taxon>
        <taxon>Microbacteriaceae</taxon>
        <taxon>Leucobacter</taxon>
    </lineage>
</organism>
<evidence type="ECO:0000256" key="5">
    <source>
        <dbReference type="ARBA" id="ARBA00023002"/>
    </source>
</evidence>
<evidence type="ECO:0000256" key="6">
    <source>
        <dbReference type="RuleBase" id="RU361277"/>
    </source>
</evidence>
<dbReference type="Pfam" id="PF00107">
    <property type="entry name" value="ADH_zinc_N"/>
    <property type="match status" value="1"/>
</dbReference>
<reference evidence="8 9" key="1">
    <citation type="submission" date="2020-08" db="EMBL/GenBank/DDBJ databases">
        <title>Genome sequence of Leucobacter denitrificans KACC 14055T.</title>
        <authorList>
            <person name="Hyun D.-W."/>
            <person name="Bae J.-W."/>
        </authorList>
    </citation>
    <scope>NUCLEOTIDE SEQUENCE [LARGE SCALE GENOMIC DNA]</scope>
    <source>
        <strain evidence="8 9">KACC 14055</strain>
    </source>
</reference>
<dbReference type="Gene3D" id="3.40.50.720">
    <property type="entry name" value="NAD(P)-binding Rossmann-like Domain"/>
    <property type="match status" value="1"/>
</dbReference>
<dbReference type="PANTHER" id="PTHR42813:SF4">
    <property type="entry name" value="NADP-DEPENDENT ISOPROPANOL DEHYDROGENASE"/>
    <property type="match status" value="1"/>
</dbReference>
<keyword evidence="4 6" id="KW-0862">Zinc</keyword>
<feature type="domain" description="Enoyl reductase (ER)" evidence="7">
    <location>
        <begin position="23"/>
        <end position="366"/>
    </location>
</feature>
<dbReference type="KEGG" id="ldn:H9L06_06615"/>
<dbReference type="Proteomes" id="UP000515934">
    <property type="component" value="Chromosome"/>
</dbReference>
<evidence type="ECO:0000259" key="7">
    <source>
        <dbReference type="SMART" id="SM00829"/>
    </source>
</evidence>
<evidence type="ECO:0000313" key="8">
    <source>
        <dbReference type="EMBL" id="QNN61996.1"/>
    </source>
</evidence>
<dbReference type="EMBL" id="CP060716">
    <property type="protein sequence ID" value="QNN61996.1"/>
    <property type="molecule type" value="Genomic_DNA"/>
</dbReference>
<dbReference type="GO" id="GO:0016491">
    <property type="term" value="F:oxidoreductase activity"/>
    <property type="evidence" value="ECO:0007669"/>
    <property type="project" value="UniProtKB-KW"/>
</dbReference>
<sequence length="373" mass="38956">MTEVVGDRGDVSRRDMRAFVARGGGARIETRELPQPGPNDVIVRTTAASMCSADIATVKGDFDFATGSVDQRGIVVGHEAIGTVHAIGELVEGFEIGDRVGAASTSPCGQCTNCQRGFKGHCGGTIWGGYTAGVSRDGYLAEFYRVTDARENLVRIPDGVSDAAALLAIDTLASGSSGVEAANIALGSTVVVIGQGHVGLAATVTAKLQGAARVIVVKNRPGGEDRARALGATVTLNHTDDDVRAEVLRLTDGAGADLVVEASGSTQAFPLAIELTRLGGTTSVLSSYDGAAESSLSLPIEQWGWGLGDKTILSTFQLCGSERISRLLRLLESEPFDPNVFFTHTYSFDEVGRALTELGDSSVGVLKPLIQFR</sequence>
<evidence type="ECO:0000256" key="3">
    <source>
        <dbReference type="ARBA" id="ARBA00022723"/>
    </source>
</evidence>
<evidence type="ECO:0000256" key="1">
    <source>
        <dbReference type="ARBA" id="ARBA00001947"/>
    </source>
</evidence>
<keyword evidence="9" id="KW-1185">Reference proteome</keyword>
<evidence type="ECO:0000256" key="2">
    <source>
        <dbReference type="ARBA" id="ARBA00008072"/>
    </source>
</evidence>
<dbReference type="SUPFAM" id="SSF51735">
    <property type="entry name" value="NAD(P)-binding Rossmann-fold domains"/>
    <property type="match status" value="1"/>
</dbReference>
<dbReference type="InterPro" id="IPR036291">
    <property type="entry name" value="NAD(P)-bd_dom_sf"/>
</dbReference>
<evidence type="ECO:0000256" key="4">
    <source>
        <dbReference type="ARBA" id="ARBA00022833"/>
    </source>
</evidence>
<dbReference type="AlphaFoldDB" id="A0A7G9S2C1"/>